<dbReference type="EMBL" id="PYYB01000001">
    <property type="protein sequence ID" value="PTL58189.1"/>
    <property type="molecule type" value="Genomic_DNA"/>
</dbReference>
<evidence type="ECO:0008006" key="3">
    <source>
        <dbReference type="Google" id="ProtNLM"/>
    </source>
</evidence>
<accession>A0A2T4UG73</accession>
<dbReference type="Proteomes" id="UP000240739">
    <property type="component" value="Unassembled WGS sequence"/>
</dbReference>
<comment type="caution">
    <text evidence="1">The sequence shown here is derived from an EMBL/GenBank/DDBJ whole genome shotgun (WGS) entry which is preliminary data.</text>
</comment>
<evidence type="ECO:0000313" key="2">
    <source>
        <dbReference type="Proteomes" id="UP000240739"/>
    </source>
</evidence>
<name>A0A2T4UG73_9ACTN</name>
<reference evidence="1 2" key="1">
    <citation type="submission" date="2018-03" db="EMBL/GenBank/DDBJ databases">
        <title>Aquarubrobacter algicola gen. nov., sp. nov., a novel actinobacterium isolated from shallow eutrophic lake during the end of cyanobacterial harmful algal blooms.</title>
        <authorList>
            <person name="Chun S.J."/>
        </authorList>
    </citation>
    <scope>NUCLEOTIDE SEQUENCE [LARGE SCALE GENOMIC DNA]</scope>
    <source>
        <strain evidence="1 2">Seoho-28</strain>
    </source>
</reference>
<gene>
    <name evidence="1" type="ORF">C7Y72_00245</name>
</gene>
<keyword evidence="2" id="KW-1185">Reference proteome</keyword>
<dbReference type="AlphaFoldDB" id="A0A2T4UG73"/>
<proteinExistence type="predicted"/>
<sequence length="191" mass="20988">MPAGRPRAPGGVSPLPDLDRWVADPAVRTRHERTAAASAGELWAAARAVRLDDTGTLGGLVRWRIPGTPPDRRFQELFATAPFTVLAEGEHWSVSGLCGRIWTLARDYPRVDAERFARWDRPGTVRVVFAHGVRPAGDGRSTLVSEARVAPVDRRARFALRSLWLAVGRFEALIGAEPLELAVRRAEGRGR</sequence>
<organism evidence="1 2">
    <name type="scientific">Paraconexibacter algicola</name>
    <dbReference type="NCBI Taxonomy" id="2133960"/>
    <lineage>
        <taxon>Bacteria</taxon>
        <taxon>Bacillati</taxon>
        <taxon>Actinomycetota</taxon>
        <taxon>Thermoleophilia</taxon>
        <taxon>Solirubrobacterales</taxon>
        <taxon>Paraconexibacteraceae</taxon>
        <taxon>Paraconexibacter</taxon>
    </lineage>
</organism>
<protein>
    <recommendedName>
        <fullName evidence="3">DUF2867 domain-containing protein</fullName>
    </recommendedName>
</protein>
<evidence type="ECO:0000313" key="1">
    <source>
        <dbReference type="EMBL" id="PTL58189.1"/>
    </source>
</evidence>